<proteinExistence type="predicted"/>
<gene>
    <name evidence="1" type="ORF">N782_05650</name>
</gene>
<organism evidence="1 2">
    <name type="scientific">Pontibacillus yanchengensis Y32</name>
    <dbReference type="NCBI Taxonomy" id="1385514"/>
    <lineage>
        <taxon>Bacteria</taxon>
        <taxon>Bacillati</taxon>
        <taxon>Bacillota</taxon>
        <taxon>Bacilli</taxon>
        <taxon>Bacillales</taxon>
        <taxon>Bacillaceae</taxon>
        <taxon>Pontibacillus</taxon>
    </lineage>
</organism>
<name>A0A0A2TCX2_9BACI</name>
<dbReference type="AlphaFoldDB" id="A0A0A2TCX2"/>
<dbReference type="OrthoDB" id="9785438at2"/>
<accession>A0A0A2TCX2</accession>
<dbReference type="Pfam" id="PF04134">
    <property type="entry name" value="DCC1-like"/>
    <property type="match status" value="1"/>
</dbReference>
<comment type="caution">
    <text evidence="1">The sequence shown here is derived from an EMBL/GenBank/DDBJ whole genome shotgun (WGS) entry which is preliminary data.</text>
</comment>
<dbReference type="InterPro" id="IPR052927">
    <property type="entry name" value="DCC_oxidoreductase"/>
</dbReference>
<evidence type="ECO:0000313" key="1">
    <source>
        <dbReference type="EMBL" id="KGP73359.1"/>
    </source>
</evidence>
<dbReference type="InterPro" id="IPR007263">
    <property type="entry name" value="DCC1-like"/>
</dbReference>
<dbReference type="PANTHER" id="PTHR33639">
    <property type="entry name" value="THIOL-DISULFIDE OXIDOREDUCTASE DCC"/>
    <property type="match status" value="1"/>
</dbReference>
<dbReference type="PANTHER" id="PTHR33639:SF2">
    <property type="entry name" value="DUF393 DOMAIN-CONTAINING PROTEIN"/>
    <property type="match status" value="1"/>
</dbReference>
<dbReference type="Proteomes" id="UP000030147">
    <property type="component" value="Unassembled WGS sequence"/>
</dbReference>
<dbReference type="EMBL" id="AVBF01000014">
    <property type="protein sequence ID" value="KGP73359.1"/>
    <property type="molecule type" value="Genomic_DNA"/>
</dbReference>
<evidence type="ECO:0000313" key="2">
    <source>
        <dbReference type="Proteomes" id="UP000030147"/>
    </source>
</evidence>
<keyword evidence="2" id="KW-1185">Reference proteome</keyword>
<reference evidence="1 2" key="1">
    <citation type="journal article" date="2015" name="Stand. Genomic Sci.">
        <title>High quality draft genome sequence of the moderately halophilic bacterium Pontibacillus yanchengensis Y32(T) and comparison among Pontibacillus genomes.</title>
        <authorList>
            <person name="Huang J."/>
            <person name="Qiao Z.X."/>
            <person name="Tang J.W."/>
            <person name="Wang G."/>
        </authorList>
    </citation>
    <scope>NUCLEOTIDE SEQUENCE [LARGE SCALE GENOMIC DNA]</scope>
    <source>
        <strain evidence="1 2">Y32</strain>
    </source>
</reference>
<protein>
    <submittedName>
        <fullName evidence="1">Thiol-disulfide oxidoreductase</fullName>
    </submittedName>
</protein>
<sequence>MANKIILFDGECNFCDASVQFILKRDRQEQFTFASLQGEHGQKLLKQHGIASSVDSFVLVDGNQIHFQSTAALNVCKELAGAWKLLYGFIVIPKPIRDKVYKIVANNRYKWFGKKEQCALPSPETRKRFLD</sequence>
<dbReference type="RefSeq" id="WP_036817894.1">
    <property type="nucleotide sequence ID" value="NZ_AVBF01000014.1"/>
</dbReference>
<dbReference type="GO" id="GO:0015035">
    <property type="term" value="F:protein-disulfide reductase activity"/>
    <property type="evidence" value="ECO:0007669"/>
    <property type="project" value="InterPro"/>
</dbReference>
<dbReference type="eggNOG" id="COG3011">
    <property type="taxonomic scope" value="Bacteria"/>
</dbReference>